<dbReference type="STRING" id="1503961.SAMN05421736_101476"/>
<feature type="transmembrane region" description="Helical" evidence="2">
    <location>
        <begin position="813"/>
        <end position="830"/>
    </location>
</feature>
<dbReference type="Proteomes" id="UP000198935">
    <property type="component" value="Unassembled WGS sequence"/>
</dbReference>
<feature type="transmembrane region" description="Helical" evidence="2">
    <location>
        <begin position="337"/>
        <end position="358"/>
    </location>
</feature>
<keyword evidence="1" id="KW-0175">Coiled coil</keyword>
<feature type="transmembrane region" description="Helical" evidence="2">
    <location>
        <begin position="531"/>
        <end position="553"/>
    </location>
</feature>
<feature type="transmembrane region" description="Helical" evidence="2">
    <location>
        <begin position="631"/>
        <end position="650"/>
    </location>
</feature>
<evidence type="ECO:0000313" key="4">
    <source>
        <dbReference type="Proteomes" id="UP000198935"/>
    </source>
</evidence>
<feature type="transmembrane region" description="Helical" evidence="2">
    <location>
        <begin position="758"/>
        <end position="775"/>
    </location>
</feature>
<evidence type="ECO:0000256" key="1">
    <source>
        <dbReference type="SAM" id="Coils"/>
    </source>
</evidence>
<dbReference type="Pfam" id="PF10101">
    <property type="entry name" value="DUF2339"/>
    <property type="match status" value="1"/>
</dbReference>
<feature type="transmembrane region" description="Helical" evidence="2">
    <location>
        <begin position="313"/>
        <end position="331"/>
    </location>
</feature>
<feature type="transmembrane region" description="Helical" evidence="2">
    <location>
        <begin position="365"/>
        <end position="385"/>
    </location>
</feature>
<dbReference type="PANTHER" id="PTHR38434">
    <property type="entry name" value="BLL2549 PROTEIN"/>
    <property type="match status" value="1"/>
</dbReference>
<proteinExistence type="predicted"/>
<feature type="transmembrane region" description="Helical" evidence="2">
    <location>
        <begin position="734"/>
        <end position="752"/>
    </location>
</feature>
<organism evidence="3 4">
    <name type="scientific">Evansella caseinilytica</name>
    <dbReference type="NCBI Taxonomy" id="1503961"/>
    <lineage>
        <taxon>Bacteria</taxon>
        <taxon>Bacillati</taxon>
        <taxon>Bacillota</taxon>
        <taxon>Bacilli</taxon>
        <taxon>Bacillales</taxon>
        <taxon>Bacillaceae</taxon>
        <taxon>Evansella</taxon>
    </lineage>
</organism>
<keyword evidence="4" id="KW-1185">Reference proteome</keyword>
<accession>A0A1H3HFL2</accession>
<feature type="transmembrane region" description="Helical" evidence="2">
    <location>
        <begin position="478"/>
        <end position="496"/>
    </location>
</feature>
<feature type="transmembrane region" description="Helical" evidence="2">
    <location>
        <begin position="231"/>
        <end position="252"/>
    </location>
</feature>
<dbReference type="InterPro" id="IPR019286">
    <property type="entry name" value="DUF2339_TM"/>
</dbReference>
<feature type="transmembrane region" description="Helical" evidence="2">
    <location>
        <begin position="502"/>
        <end position="519"/>
    </location>
</feature>
<name>A0A1H3HFL2_9BACI</name>
<keyword evidence="2" id="KW-0472">Membrane</keyword>
<dbReference type="OrthoDB" id="2078443at2"/>
<feature type="transmembrane region" description="Helical" evidence="2">
    <location>
        <begin position="787"/>
        <end position="807"/>
    </location>
</feature>
<sequence>MDKFRERLQQMTKVQGNLAKDLEAVLEEYESHDLIQENRELQEKYQEIAKKIEQLKAKESRLQSENTKLRVALQEQILDEKLSIIKLSKEKITTYFQSKMTPHKNALKEVENGLLREINRLQKTASNELQSKEQSVNVQLEQLSAEINLKIKEHRENLAKQETELLKGIHDQYELLAAEEVSEKVMQKRMKQNEIEMKIGLNWINKIGILLIILGVGAAFRYSYLHWFNDYVKGALFFALGLLMLGGGEWLYRKQKQIFALGLLGGGIAVLYGSVFFCYFLLGIIGLYPALLLSVAVTVTAVVLSLRYESKTICSFGLIGGYLPLYSYILAFGMEGYAVYAAMGYVLLLNLSILWISFRKCWDVVKYLSFTFYIPSMFVLIGLSASDLVSMVFSIVSFLLYLGMTIGYSFKHKVAMKDWDVVLLGLNTFISCSTLYYLFNELAWNDFRGLLAVIFCLVYFALGKWIEQMMPNEKQTKVLFYGTSLTFAILTIPFQFALEWIAIGWLIEAAVFMIYGNLARQKAVEKAGWGIFALCLAAFLIEVYGNVFFVWSVSPHFNFKYTSIMVVMLAVLIHYSLEQQKPGGSVVAFRLYKNFLPHFKYGVIVNVWIYLLYEGDYFYHKWIPDSFPLFTFYQFMLYAFVTIALAYGLTKVPLLYDRVVKYFCLSLYGIGSFLGLIVTMTMPALQPQLGQNTALEYFALVLLIAFNVIIFFTGRDILIVFIRQQYKNLELYPLILAVYLLAVMAAFVNVQLQLGDVGFVFSIVYLLMAIGYILYGFKKKFVYVRRLGLGVTLFSTGKLILYDLSFLTEGSKIIAYFVFGVALLGISYMYQKVSSMQDNDSENEAQI</sequence>
<feature type="transmembrane region" description="Helical" evidence="2">
    <location>
        <begin position="207"/>
        <end position="225"/>
    </location>
</feature>
<feature type="transmembrane region" description="Helical" evidence="2">
    <location>
        <begin position="559"/>
        <end position="577"/>
    </location>
</feature>
<feature type="transmembrane region" description="Helical" evidence="2">
    <location>
        <begin position="697"/>
        <end position="722"/>
    </location>
</feature>
<keyword evidence="2" id="KW-1133">Transmembrane helix</keyword>
<evidence type="ECO:0000256" key="2">
    <source>
        <dbReference type="SAM" id="Phobius"/>
    </source>
</evidence>
<evidence type="ECO:0000313" key="3">
    <source>
        <dbReference type="EMBL" id="SDY14015.1"/>
    </source>
</evidence>
<feature type="transmembrane region" description="Helical" evidence="2">
    <location>
        <begin position="445"/>
        <end position="466"/>
    </location>
</feature>
<feature type="coiled-coil region" evidence="1">
    <location>
        <begin position="31"/>
        <end position="75"/>
    </location>
</feature>
<feature type="coiled-coil region" evidence="1">
    <location>
        <begin position="104"/>
        <end position="164"/>
    </location>
</feature>
<dbReference type="EMBL" id="FNPI01000001">
    <property type="protein sequence ID" value="SDY14015.1"/>
    <property type="molecule type" value="Genomic_DNA"/>
</dbReference>
<feature type="transmembrane region" description="Helical" evidence="2">
    <location>
        <begin position="421"/>
        <end position="439"/>
    </location>
</feature>
<dbReference type="PANTHER" id="PTHR38434:SF1">
    <property type="entry name" value="BLL2549 PROTEIN"/>
    <property type="match status" value="1"/>
</dbReference>
<gene>
    <name evidence="3" type="ORF">SAMN05421736_101476</name>
</gene>
<protein>
    <submittedName>
        <fullName evidence="3">Predicted membrane protein</fullName>
    </submittedName>
</protein>
<feature type="transmembrane region" description="Helical" evidence="2">
    <location>
        <begin position="598"/>
        <end position="619"/>
    </location>
</feature>
<feature type="transmembrane region" description="Helical" evidence="2">
    <location>
        <begin position="662"/>
        <end position="685"/>
    </location>
</feature>
<feature type="transmembrane region" description="Helical" evidence="2">
    <location>
        <begin position="391"/>
        <end position="409"/>
    </location>
</feature>
<keyword evidence="2" id="KW-0812">Transmembrane</keyword>
<reference evidence="4" key="1">
    <citation type="submission" date="2016-10" db="EMBL/GenBank/DDBJ databases">
        <authorList>
            <person name="Varghese N."/>
            <person name="Submissions S."/>
        </authorList>
    </citation>
    <scope>NUCLEOTIDE SEQUENCE [LARGE SCALE GENOMIC DNA]</scope>
    <source>
        <strain evidence="4">SP</strain>
    </source>
</reference>
<feature type="transmembrane region" description="Helical" evidence="2">
    <location>
        <begin position="259"/>
        <end position="282"/>
    </location>
</feature>
<feature type="transmembrane region" description="Helical" evidence="2">
    <location>
        <begin position="288"/>
        <end position="306"/>
    </location>
</feature>
<dbReference type="AlphaFoldDB" id="A0A1H3HFL2"/>